<sequence length="34" mass="3839">IGMYTGTNPPSVDRPLAQRFNRLLDDGFLSINLF</sequence>
<dbReference type="EMBL" id="LXQA010682352">
    <property type="protein sequence ID" value="MCI65779.1"/>
    <property type="molecule type" value="Genomic_DNA"/>
</dbReference>
<organism evidence="1 2">
    <name type="scientific">Trifolium medium</name>
    <dbReference type="NCBI Taxonomy" id="97028"/>
    <lineage>
        <taxon>Eukaryota</taxon>
        <taxon>Viridiplantae</taxon>
        <taxon>Streptophyta</taxon>
        <taxon>Embryophyta</taxon>
        <taxon>Tracheophyta</taxon>
        <taxon>Spermatophyta</taxon>
        <taxon>Magnoliopsida</taxon>
        <taxon>eudicotyledons</taxon>
        <taxon>Gunneridae</taxon>
        <taxon>Pentapetalae</taxon>
        <taxon>rosids</taxon>
        <taxon>fabids</taxon>
        <taxon>Fabales</taxon>
        <taxon>Fabaceae</taxon>
        <taxon>Papilionoideae</taxon>
        <taxon>50 kb inversion clade</taxon>
        <taxon>NPAAA clade</taxon>
        <taxon>Hologalegina</taxon>
        <taxon>IRL clade</taxon>
        <taxon>Trifolieae</taxon>
        <taxon>Trifolium</taxon>
    </lineage>
</organism>
<comment type="caution">
    <text evidence="1">The sequence shown here is derived from an EMBL/GenBank/DDBJ whole genome shotgun (WGS) entry which is preliminary data.</text>
</comment>
<reference evidence="1 2" key="1">
    <citation type="journal article" date="2018" name="Front. Plant Sci.">
        <title>Red Clover (Trifolium pratense) and Zigzag Clover (T. medium) - A Picture of Genomic Similarities and Differences.</title>
        <authorList>
            <person name="Dluhosova J."/>
            <person name="Istvanek J."/>
            <person name="Nedelnik J."/>
            <person name="Repkova J."/>
        </authorList>
    </citation>
    <scope>NUCLEOTIDE SEQUENCE [LARGE SCALE GENOMIC DNA]</scope>
    <source>
        <strain evidence="2">cv. 10/8</strain>
        <tissue evidence="1">Leaf</tissue>
    </source>
</reference>
<dbReference type="AlphaFoldDB" id="A0A392TXS9"/>
<evidence type="ECO:0000313" key="2">
    <source>
        <dbReference type="Proteomes" id="UP000265520"/>
    </source>
</evidence>
<accession>A0A392TXS9</accession>
<proteinExistence type="predicted"/>
<protein>
    <submittedName>
        <fullName evidence="1">Uncharacterized protein</fullName>
    </submittedName>
</protein>
<evidence type="ECO:0000313" key="1">
    <source>
        <dbReference type="EMBL" id="MCI65779.1"/>
    </source>
</evidence>
<keyword evidence="2" id="KW-1185">Reference proteome</keyword>
<feature type="non-terminal residue" evidence="1">
    <location>
        <position position="1"/>
    </location>
</feature>
<name>A0A392TXS9_9FABA</name>
<dbReference type="Proteomes" id="UP000265520">
    <property type="component" value="Unassembled WGS sequence"/>
</dbReference>